<evidence type="ECO:0000313" key="2">
    <source>
        <dbReference type="EMBL" id="BBH05078.1"/>
    </source>
</evidence>
<protein>
    <submittedName>
        <fullName evidence="2">ZWICHEL kinesin-like calmodulin-binding protein</fullName>
    </submittedName>
</protein>
<dbReference type="AlphaFoldDB" id="A0A4Y1RMC1"/>
<feature type="non-terminal residue" evidence="2">
    <location>
        <position position="1"/>
    </location>
</feature>
<sequence>ILGQWLTRSGLDSELYEEVTIKTSTMQNLLACHDPTFTPPPPPPHAATWGGTGSVGTTTLPTFHSTPPPPRSAAVHAGISHERQRFGQIFTKLSTLRSLSFLHQIGHVLRPPIRSRRTLSGSGSVGLLVEFLGKCSIYRGDSAKIFGRKSRFLVSGPGIREMSVTRRDSLRFSRILGRVLSLVVLKLLQYISIAHNPTALIWQNRILC</sequence>
<dbReference type="EMBL" id="AP019302">
    <property type="protein sequence ID" value="BBH05078.1"/>
    <property type="molecule type" value="Genomic_DNA"/>
</dbReference>
<gene>
    <name evidence="2" type="ORF">Prudu_016366</name>
</gene>
<reference evidence="2" key="1">
    <citation type="journal article" date="2019" name="Science">
        <title>Mutation of a bHLH transcription factor allowed almond domestication.</title>
        <authorList>
            <person name="Sanchez-Perez R."/>
            <person name="Pavan S."/>
            <person name="Mazzeo R."/>
            <person name="Moldovan C."/>
            <person name="Aiese Cigliano R."/>
            <person name="Del Cueto J."/>
            <person name="Ricciardi F."/>
            <person name="Lotti C."/>
            <person name="Ricciardi L."/>
            <person name="Dicenta F."/>
            <person name="Lopez-Marques R.L."/>
            <person name="Lindberg Moller B."/>
        </authorList>
    </citation>
    <scope>NUCLEOTIDE SEQUENCE</scope>
</reference>
<organism evidence="2">
    <name type="scientific">Prunus dulcis</name>
    <name type="common">Almond</name>
    <name type="synonym">Amygdalus dulcis</name>
    <dbReference type="NCBI Taxonomy" id="3755"/>
    <lineage>
        <taxon>Eukaryota</taxon>
        <taxon>Viridiplantae</taxon>
        <taxon>Streptophyta</taxon>
        <taxon>Embryophyta</taxon>
        <taxon>Tracheophyta</taxon>
        <taxon>Spermatophyta</taxon>
        <taxon>Magnoliopsida</taxon>
        <taxon>eudicotyledons</taxon>
        <taxon>Gunneridae</taxon>
        <taxon>Pentapetalae</taxon>
        <taxon>rosids</taxon>
        <taxon>fabids</taxon>
        <taxon>Rosales</taxon>
        <taxon>Rosaceae</taxon>
        <taxon>Amygdaloideae</taxon>
        <taxon>Amygdaleae</taxon>
        <taxon>Prunus</taxon>
    </lineage>
</organism>
<name>A0A4Y1RMC1_PRUDU</name>
<feature type="region of interest" description="Disordered" evidence="1">
    <location>
        <begin position="38"/>
        <end position="59"/>
    </location>
</feature>
<evidence type="ECO:0000256" key="1">
    <source>
        <dbReference type="SAM" id="MobiDB-lite"/>
    </source>
</evidence>
<accession>A0A4Y1RMC1</accession>
<proteinExistence type="predicted"/>